<gene>
    <name evidence="2" type="ORF">O181_018604</name>
</gene>
<feature type="compositionally biased region" description="Polar residues" evidence="1">
    <location>
        <begin position="1"/>
        <end position="12"/>
    </location>
</feature>
<comment type="caution">
    <text evidence="2">The sequence shown here is derived from an EMBL/GenBank/DDBJ whole genome shotgun (WGS) entry which is preliminary data.</text>
</comment>
<evidence type="ECO:0000313" key="3">
    <source>
        <dbReference type="Proteomes" id="UP000765509"/>
    </source>
</evidence>
<dbReference type="EMBL" id="AVOT02005367">
    <property type="protein sequence ID" value="MBW0478889.1"/>
    <property type="molecule type" value="Genomic_DNA"/>
</dbReference>
<reference evidence="2" key="1">
    <citation type="submission" date="2021-03" db="EMBL/GenBank/DDBJ databases">
        <title>Draft genome sequence of rust myrtle Austropuccinia psidii MF-1, a brazilian biotype.</title>
        <authorList>
            <person name="Quecine M.C."/>
            <person name="Pachon D.M.R."/>
            <person name="Bonatelli M.L."/>
            <person name="Correr F.H."/>
            <person name="Franceschini L.M."/>
            <person name="Leite T.F."/>
            <person name="Margarido G.R.A."/>
            <person name="Almeida C.A."/>
            <person name="Ferrarezi J.A."/>
            <person name="Labate C.A."/>
        </authorList>
    </citation>
    <scope>NUCLEOTIDE SEQUENCE</scope>
    <source>
        <strain evidence="2">MF-1</strain>
    </source>
</reference>
<dbReference type="Proteomes" id="UP000765509">
    <property type="component" value="Unassembled WGS sequence"/>
</dbReference>
<organism evidence="2 3">
    <name type="scientific">Austropuccinia psidii MF-1</name>
    <dbReference type="NCBI Taxonomy" id="1389203"/>
    <lineage>
        <taxon>Eukaryota</taxon>
        <taxon>Fungi</taxon>
        <taxon>Dikarya</taxon>
        <taxon>Basidiomycota</taxon>
        <taxon>Pucciniomycotina</taxon>
        <taxon>Pucciniomycetes</taxon>
        <taxon>Pucciniales</taxon>
        <taxon>Sphaerophragmiaceae</taxon>
        <taxon>Austropuccinia</taxon>
    </lineage>
</organism>
<dbReference type="AlphaFoldDB" id="A0A9Q3C5K6"/>
<evidence type="ECO:0000313" key="2">
    <source>
        <dbReference type="EMBL" id="MBW0478889.1"/>
    </source>
</evidence>
<feature type="region of interest" description="Disordered" evidence="1">
    <location>
        <begin position="1"/>
        <end position="37"/>
    </location>
</feature>
<name>A0A9Q3C5K6_9BASI</name>
<protein>
    <submittedName>
        <fullName evidence="2">Uncharacterized protein</fullName>
    </submittedName>
</protein>
<sequence>MSSSNPCKSHSGSVHDLDSESSLEKFQTQSPMSPDITLTTRISSSMNVSACNLDVRNATSHTSSTFPIPNISVTPIPPYLTNTQMCVFEGPGSKPEISSKANPQSKFPCDLLLNPGRNLVASQEPFG</sequence>
<keyword evidence="3" id="KW-1185">Reference proteome</keyword>
<proteinExistence type="predicted"/>
<feature type="compositionally biased region" description="Polar residues" evidence="1">
    <location>
        <begin position="24"/>
        <end position="37"/>
    </location>
</feature>
<evidence type="ECO:0000256" key="1">
    <source>
        <dbReference type="SAM" id="MobiDB-lite"/>
    </source>
</evidence>
<accession>A0A9Q3C5K6</accession>